<dbReference type="RefSeq" id="WP_110037128.1">
    <property type="nucleotide sequence ID" value="NZ_QGTL01000003.1"/>
</dbReference>
<evidence type="ECO:0000313" key="3">
    <source>
        <dbReference type="Proteomes" id="UP000246410"/>
    </source>
</evidence>
<gene>
    <name evidence="2" type="ORF">DFR69_103264</name>
</gene>
<protein>
    <recommendedName>
        <fullName evidence="1">Rv3651-like N-terminal domain-containing protein</fullName>
    </recommendedName>
</protein>
<dbReference type="Pfam" id="PF18007">
    <property type="entry name" value="Rv3651-like_N"/>
    <property type="match status" value="1"/>
</dbReference>
<dbReference type="InterPro" id="IPR041458">
    <property type="entry name" value="Rv3651-like_N"/>
</dbReference>
<evidence type="ECO:0000313" key="2">
    <source>
        <dbReference type="EMBL" id="PWV77665.1"/>
    </source>
</evidence>
<comment type="caution">
    <text evidence="2">The sequence shown here is derived from an EMBL/GenBank/DDBJ whole genome shotgun (WGS) entry which is preliminary data.</text>
</comment>
<accession>A0A317NRC7</accession>
<proteinExistence type="predicted"/>
<organism evidence="2 3">
    <name type="scientific">Nocardia neocaledoniensis</name>
    <dbReference type="NCBI Taxonomy" id="236511"/>
    <lineage>
        <taxon>Bacteria</taxon>
        <taxon>Bacillati</taxon>
        <taxon>Actinomycetota</taxon>
        <taxon>Actinomycetes</taxon>
        <taxon>Mycobacteriales</taxon>
        <taxon>Nocardiaceae</taxon>
        <taxon>Nocardia</taxon>
    </lineage>
</organism>
<evidence type="ECO:0000259" key="1">
    <source>
        <dbReference type="Pfam" id="PF18007"/>
    </source>
</evidence>
<feature type="domain" description="Rv3651-like N-terminal" evidence="1">
    <location>
        <begin position="6"/>
        <end position="93"/>
    </location>
</feature>
<dbReference type="AlphaFoldDB" id="A0A317NRC7"/>
<dbReference type="Proteomes" id="UP000246410">
    <property type="component" value="Unassembled WGS sequence"/>
</dbReference>
<reference evidence="2 3" key="1">
    <citation type="submission" date="2018-05" db="EMBL/GenBank/DDBJ databases">
        <title>Genomic Encyclopedia of Type Strains, Phase IV (KMG-IV): sequencing the most valuable type-strain genomes for metagenomic binning, comparative biology and taxonomic classification.</title>
        <authorList>
            <person name="Goeker M."/>
        </authorList>
    </citation>
    <scope>NUCLEOTIDE SEQUENCE [LARGE SCALE GENOMIC DNA]</scope>
    <source>
        <strain evidence="2 3">DSM 44717</strain>
    </source>
</reference>
<dbReference type="EMBL" id="QGTL01000003">
    <property type="protein sequence ID" value="PWV77665.1"/>
    <property type="molecule type" value="Genomic_DNA"/>
</dbReference>
<sequence>MIIGRWQLVETLGAPGTWSMLTAGTTPREWASYERAVPAALRPMIEAAHITGQPVDRVLPKSRNPWSEHRFRAEPVLWPGARPHGVKVWVGEGAPAAELGVGAFLVDARARVVHSRPAGLGPHFGAAPVEYSGAEPFQRIERFDRALEIVAILNRSEPESRWSGVPTVHSAIGPRSLLVAARNGAADRRFAWRGLAVDVTDSVAPQAKSFEAATLELLRDSQPGLYLCILDTAQARQVRWVTEPVPGLRWRGIDDRLIPHPEDRSRIAAARARILAGAARADLAGVRLATETDGWLVADVELTPLPAGAEAGAAPLFVLAQLQVTPPG</sequence>
<name>A0A317NRC7_9NOCA</name>
<keyword evidence="3" id="KW-1185">Reference proteome</keyword>